<organism evidence="2 3">
    <name type="scientific">Cohnella rhizosphaerae</name>
    <dbReference type="NCBI Taxonomy" id="1457232"/>
    <lineage>
        <taxon>Bacteria</taxon>
        <taxon>Bacillati</taxon>
        <taxon>Bacillota</taxon>
        <taxon>Bacilli</taxon>
        <taxon>Bacillales</taxon>
        <taxon>Paenibacillaceae</taxon>
        <taxon>Cohnella</taxon>
    </lineage>
</organism>
<evidence type="ECO:0000256" key="1">
    <source>
        <dbReference type="SAM" id="MobiDB-lite"/>
    </source>
</evidence>
<evidence type="ECO:0000313" key="2">
    <source>
        <dbReference type="EMBL" id="MDG0810801.1"/>
    </source>
</evidence>
<feature type="compositionally biased region" description="Polar residues" evidence="1">
    <location>
        <begin position="1"/>
        <end position="11"/>
    </location>
</feature>
<evidence type="ECO:0000313" key="3">
    <source>
        <dbReference type="Proteomes" id="UP001153404"/>
    </source>
</evidence>
<keyword evidence="3" id="KW-1185">Reference proteome</keyword>
<feature type="compositionally biased region" description="Polar residues" evidence="1">
    <location>
        <begin position="46"/>
        <end position="57"/>
    </location>
</feature>
<feature type="region of interest" description="Disordered" evidence="1">
    <location>
        <begin position="1"/>
        <end position="72"/>
    </location>
</feature>
<comment type="caution">
    <text evidence="2">The sequence shown here is derived from an EMBL/GenBank/DDBJ whole genome shotgun (WGS) entry which is preliminary data.</text>
</comment>
<dbReference type="AlphaFoldDB" id="A0A9X4KTH4"/>
<reference evidence="2" key="1">
    <citation type="submission" date="2022-10" db="EMBL/GenBank/DDBJ databases">
        <title>Comparative genomic analysis of Cohnella hashimotonis sp. nov., isolated from the International Space Station.</title>
        <authorList>
            <person name="Simpson A."/>
            <person name="Venkateswaran K."/>
        </authorList>
    </citation>
    <scope>NUCLEOTIDE SEQUENCE</scope>
    <source>
        <strain evidence="2">DSM 28161</strain>
    </source>
</reference>
<gene>
    <name evidence="2" type="ORF">OMP40_16575</name>
</gene>
<protein>
    <submittedName>
        <fullName evidence="2">Uncharacterized protein</fullName>
    </submittedName>
</protein>
<feature type="compositionally biased region" description="Basic residues" evidence="1">
    <location>
        <begin position="58"/>
        <end position="72"/>
    </location>
</feature>
<dbReference type="Proteomes" id="UP001153404">
    <property type="component" value="Unassembled WGS sequence"/>
</dbReference>
<name>A0A9X4KTH4_9BACL</name>
<accession>A0A9X4KTH4</accession>
<sequence>MTQSSDPNASASADKPGQKKISLAEAMKQRLAQKKQEAAHGGGQQSGFSTDVKQMRSQIKKKPNNQKKRTGV</sequence>
<dbReference type="RefSeq" id="WP_277532833.1">
    <property type="nucleotide sequence ID" value="NZ_JAPDIA010000003.1"/>
</dbReference>
<dbReference type="EMBL" id="JAPDIA010000003">
    <property type="protein sequence ID" value="MDG0810801.1"/>
    <property type="molecule type" value="Genomic_DNA"/>
</dbReference>
<proteinExistence type="predicted"/>